<reference evidence="2" key="1">
    <citation type="submission" date="2022-01" db="EMBL/GenBank/DDBJ databases">
        <title>Comparative genomics reveals a dynamic genome evolution in the ectomycorrhizal milk-cap (Lactarius) mushrooms.</title>
        <authorList>
            <consortium name="DOE Joint Genome Institute"/>
            <person name="Lebreton A."/>
            <person name="Tang N."/>
            <person name="Kuo A."/>
            <person name="LaButti K."/>
            <person name="Drula E."/>
            <person name="Barry K."/>
            <person name="Clum A."/>
            <person name="Lipzen A."/>
            <person name="Mousain D."/>
            <person name="Ng V."/>
            <person name="Wang R."/>
            <person name="Wang X."/>
            <person name="Dai Y."/>
            <person name="Henrissat B."/>
            <person name="Grigoriev I.V."/>
            <person name="Guerin-Laguette A."/>
            <person name="Yu F."/>
            <person name="Martin F.M."/>
        </authorList>
    </citation>
    <scope>NUCLEOTIDE SEQUENCE</scope>
    <source>
        <strain evidence="2">QP</strain>
    </source>
</reference>
<name>A0AAD4LEH1_9AGAM</name>
<dbReference type="AlphaFoldDB" id="A0AAD4LEH1"/>
<evidence type="ECO:0000313" key="2">
    <source>
        <dbReference type="EMBL" id="KAH8988571.1"/>
    </source>
</evidence>
<feature type="region of interest" description="Disordered" evidence="1">
    <location>
        <begin position="334"/>
        <end position="389"/>
    </location>
</feature>
<feature type="compositionally biased region" description="Polar residues" evidence="1">
    <location>
        <begin position="1"/>
        <end position="11"/>
    </location>
</feature>
<organism evidence="2 3">
    <name type="scientific">Lactarius akahatsu</name>
    <dbReference type="NCBI Taxonomy" id="416441"/>
    <lineage>
        <taxon>Eukaryota</taxon>
        <taxon>Fungi</taxon>
        <taxon>Dikarya</taxon>
        <taxon>Basidiomycota</taxon>
        <taxon>Agaricomycotina</taxon>
        <taxon>Agaricomycetes</taxon>
        <taxon>Russulales</taxon>
        <taxon>Russulaceae</taxon>
        <taxon>Lactarius</taxon>
    </lineage>
</organism>
<keyword evidence="3" id="KW-1185">Reference proteome</keyword>
<feature type="region of interest" description="Disordered" evidence="1">
    <location>
        <begin position="273"/>
        <end position="318"/>
    </location>
</feature>
<dbReference type="Proteomes" id="UP001201163">
    <property type="component" value="Unassembled WGS sequence"/>
</dbReference>
<proteinExistence type="predicted"/>
<feature type="compositionally biased region" description="Pro residues" evidence="1">
    <location>
        <begin position="154"/>
        <end position="167"/>
    </location>
</feature>
<feature type="compositionally biased region" description="Basic and acidic residues" evidence="1">
    <location>
        <begin position="114"/>
        <end position="125"/>
    </location>
</feature>
<feature type="region of interest" description="Disordered" evidence="1">
    <location>
        <begin position="68"/>
        <end position="229"/>
    </location>
</feature>
<feature type="compositionally biased region" description="Low complexity" evidence="1">
    <location>
        <begin position="305"/>
        <end position="316"/>
    </location>
</feature>
<gene>
    <name evidence="2" type="ORF">EDB92DRAFT_1871282</name>
</gene>
<sequence length="389" mass="41541">MVPSADTTPSPTDFVPPPSYQLSQEQFDRKTSHAIQLSSSIPQPIIDEDGWPIYDEAAFEAVAKSYEQFPPGSSSAGLGADMSGHERQNSFTSLPPSTGPMKNRSSERRRRNRHPDPDFLSEDRLATPPPPFTATGPSLDGPPFEDVVTLSYPGPGPQAVPTQPQPPSLSRMIQPIAPLRLPSPGPGPSPRFSDPQTQTQTQNQAPSNPYHSQRLAPAPPNIPSRLIPSSTITRVEFDPQMAYSPNGRNGNNSAVQGGASAFYNHAVASQLSTSPTMTTSPQGGYPDRVSYSTGYSGDTYRRQQVTSTVSHSTPTTEPRYATISHGLRFSAAASLQPAPPMVSSTSLPSGSRYPRRPSGPVRGPLPPVPHGRWGGSEAPLVQDVYGGNG</sequence>
<evidence type="ECO:0000313" key="3">
    <source>
        <dbReference type="Proteomes" id="UP001201163"/>
    </source>
</evidence>
<comment type="caution">
    <text evidence="2">The sequence shown here is derived from an EMBL/GenBank/DDBJ whole genome shotgun (WGS) entry which is preliminary data.</text>
</comment>
<feature type="region of interest" description="Disordered" evidence="1">
    <location>
        <begin position="1"/>
        <end position="35"/>
    </location>
</feature>
<evidence type="ECO:0000256" key="1">
    <source>
        <dbReference type="SAM" id="MobiDB-lite"/>
    </source>
</evidence>
<dbReference type="EMBL" id="JAKELL010000041">
    <property type="protein sequence ID" value="KAH8988571.1"/>
    <property type="molecule type" value="Genomic_DNA"/>
</dbReference>
<protein>
    <submittedName>
        <fullName evidence="2">Uncharacterized protein</fullName>
    </submittedName>
</protein>
<feature type="compositionally biased region" description="Polar residues" evidence="1">
    <location>
        <begin position="273"/>
        <end position="282"/>
    </location>
</feature>
<accession>A0AAD4LEH1</accession>